<keyword evidence="4 6" id="KW-0689">Ribosomal protein</keyword>
<comment type="caution">
    <text evidence="8">The sequence shown here is derived from an EMBL/GenBank/DDBJ whole genome shotgun (WGS) entry which is preliminary data.</text>
</comment>
<dbReference type="Gene3D" id="2.40.50.140">
    <property type="entry name" value="Nucleic acid-binding proteins"/>
    <property type="match status" value="1"/>
</dbReference>
<dbReference type="InterPro" id="IPR012340">
    <property type="entry name" value="NA-bd_OB-fold"/>
</dbReference>
<protein>
    <recommendedName>
        <fullName evidence="6">Small ribosomal subunit protein uS17</fullName>
    </recommendedName>
</protein>
<dbReference type="PANTHER" id="PTHR10744">
    <property type="entry name" value="40S RIBOSOMAL PROTEIN S11 FAMILY MEMBER"/>
    <property type="match status" value="1"/>
</dbReference>
<dbReference type="AlphaFoldDB" id="A0A933GLL6"/>
<evidence type="ECO:0000256" key="5">
    <source>
        <dbReference type="ARBA" id="ARBA00023274"/>
    </source>
</evidence>
<dbReference type="SUPFAM" id="SSF50249">
    <property type="entry name" value="Nucleic acid-binding proteins"/>
    <property type="match status" value="1"/>
</dbReference>
<gene>
    <name evidence="6 8" type="primary">rpsQ</name>
    <name evidence="8" type="ORF">HY730_07230</name>
</gene>
<dbReference type="PRINTS" id="PR00973">
    <property type="entry name" value="RIBOSOMALS17"/>
</dbReference>
<accession>A0A933GLL6</accession>
<dbReference type="HAMAP" id="MF_01345_B">
    <property type="entry name" value="Ribosomal_uS17_B"/>
    <property type="match status" value="1"/>
</dbReference>
<evidence type="ECO:0000256" key="6">
    <source>
        <dbReference type="HAMAP-Rule" id="MF_01345"/>
    </source>
</evidence>
<proteinExistence type="inferred from homology"/>
<dbReference type="NCBIfam" id="NF004123">
    <property type="entry name" value="PRK05610.1"/>
    <property type="match status" value="1"/>
</dbReference>
<dbReference type="InterPro" id="IPR000266">
    <property type="entry name" value="Ribosomal_uS17"/>
</dbReference>
<reference evidence="8" key="1">
    <citation type="submission" date="2020-07" db="EMBL/GenBank/DDBJ databases">
        <title>Huge and variable diversity of episymbiotic CPR bacteria and DPANN archaea in groundwater ecosystems.</title>
        <authorList>
            <person name="He C.Y."/>
            <person name="Keren R."/>
            <person name="Whittaker M."/>
            <person name="Farag I.F."/>
            <person name="Doudna J."/>
            <person name="Cate J.H.D."/>
            <person name="Banfield J.F."/>
        </authorList>
    </citation>
    <scope>NUCLEOTIDE SEQUENCE</scope>
    <source>
        <strain evidence="8">NC_groundwater_1482_Ag_S-0.65um_47_24</strain>
    </source>
</reference>
<dbReference type="PANTHER" id="PTHR10744:SF1">
    <property type="entry name" value="SMALL RIBOSOMAL SUBUNIT PROTEIN US17M"/>
    <property type="match status" value="1"/>
</dbReference>
<dbReference type="GO" id="GO:0019843">
    <property type="term" value="F:rRNA binding"/>
    <property type="evidence" value="ECO:0007669"/>
    <property type="project" value="UniProtKB-UniRule"/>
</dbReference>
<comment type="function">
    <text evidence="6">One of the primary rRNA binding proteins, it binds specifically to the 5'-end of 16S ribosomal RNA.</text>
</comment>
<organism evidence="8 9">
    <name type="scientific">Tectimicrobiota bacterium</name>
    <dbReference type="NCBI Taxonomy" id="2528274"/>
    <lineage>
        <taxon>Bacteria</taxon>
        <taxon>Pseudomonadati</taxon>
        <taxon>Nitrospinota/Tectimicrobiota group</taxon>
        <taxon>Candidatus Tectimicrobiota</taxon>
    </lineage>
</organism>
<keyword evidence="2 6" id="KW-0699">rRNA-binding</keyword>
<dbReference type="PROSITE" id="PS00056">
    <property type="entry name" value="RIBOSOMAL_S17"/>
    <property type="match status" value="1"/>
</dbReference>
<name>A0A933GLL6_UNCTE</name>
<dbReference type="GO" id="GO:0003735">
    <property type="term" value="F:structural constituent of ribosome"/>
    <property type="evidence" value="ECO:0007669"/>
    <property type="project" value="UniProtKB-UniRule"/>
</dbReference>
<evidence type="ECO:0000256" key="2">
    <source>
        <dbReference type="ARBA" id="ARBA00022730"/>
    </source>
</evidence>
<dbReference type="GO" id="GO:0006412">
    <property type="term" value="P:translation"/>
    <property type="evidence" value="ECO:0007669"/>
    <property type="project" value="UniProtKB-UniRule"/>
</dbReference>
<dbReference type="NCBIfam" id="TIGR03635">
    <property type="entry name" value="uS17_bact"/>
    <property type="match status" value="1"/>
</dbReference>
<dbReference type="EMBL" id="JACQWF010000322">
    <property type="protein sequence ID" value="MBI4596152.1"/>
    <property type="molecule type" value="Genomic_DNA"/>
</dbReference>
<evidence type="ECO:0000313" key="9">
    <source>
        <dbReference type="Proteomes" id="UP000772181"/>
    </source>
</evidence>
<evidence type="ECO:0000256" key="3">
    <source>
        <dbReference type="ARBA" id="ARBA00022884"/>
    </source>
</evidence>
<dbReference type="CDD" id="cd00364">
    <property type="entry name" value="Ribosomal_uS17"/>
    <property type="match status" value="1"/>
</dbReference>
<evidence type="ECO:0000256" key="4">
    <source>
        <dbReference type="ARBA" id="ARBA00022980"/>
    </source>
</evidence>
<evidence type="ECO:0000256" key="7">
    <source>
        <dbReference type="RuleBase" id="RU003872"/>
    </source>
</evidence>
<evidence type="ECO:0000256" key="1">
    <source>
        <dbReference type="ARBA" id="ARBA00010254"/>
    </source>
</evidence>
<comment type="subunit">
    <text evidence="6">Part of the 30S ribosomal subunit.</text>
</comment>
<sequence>MGVITKRKIKEGEVVSNKMTKTVVVKVERLVQHQAYKKVVKRTKKFMAHDEEGQCKVGDKVRIIETRPLSKLKRWAVLEVIEKAK</sequence>
<dbReference type="Proteomes" id="UP000772181">
    <property type="component" value="Unassembled WGS sequence"/>
</dbReference>
<dbReference type="Pfam" id="PF00366">
    <property type="entry name" value="Ribosomal_S17"/>
    <property type="match status" value="1"/>
</dbReference>
<dbReference type="InterPro" id="IPR019979">
    <property type="entry name" value="Ribosomal_uS17_CS"/>
</dbReference>
<evidence type="ECO:0000313" key="8">
    <source>
        <dbReference type="EMBL" id="MBI4596152.1"/>
    </source>
</evidence>
<dbReference type="InterPro" id="IPR019984">
    <property type="entry name" value="Ribosomal_uS17_bact/chlr"/>
</dbReference>
<comment type="similarity">
    <text evidence="1 6 7">Belongs to the universal ribosomal protein uS17 family.</text>
</comment>
<keyword evidence="3 6" id="KW-0694">RNA-binding</keyword>
<keyword evidence="5 6" id="KW-0687">Ribonucleoprotein</keyword>
<dbReference type="GO" id="GO:0022627">
    <property type="term" value="C:cytosolic small ribosomal subunit"/>
    <property type="evidence" value="ECO:0007669"/>
    <property type="project" value="UniProtKB-UniRule"/>
</dbReference>